<comment type="caution">
    <text evidence="1">The sequence shown here is derived from an EMBL/GenBank/DDBJ whole genome shotgun (WGS) entry which is preliminary data.</text>
</comment>
<sequence length="433" mass="50451">FLKKKSKKKKDVPDAYNAQKQPILEKELVSMNGIRVSTETVFVNVLKYCKQKAQEFLKSINIEIRDDKIQWVIPVPDVWSEDAKDLLRQWAIKAQIGSAHIDRQLVIALESECASICIIEEMKNNQKETEWLQIGECYLQMDIREKSTISITIYEMIRESAFGGSWKSSSIDDNVKIIFEKLFGKEIMKQFQETQPKGYLKLLENITQSKKQFSSSNRTVRVHYIQIPFELDNFLKANIGDDLEEVVSNVECFGISDHLYSDEGLGISCRLWMKLFDFRIDEIIQQIFQKKLKYFFLTGEFSESPYLQYQLKNYYEKKNIILVIPRVPTLAIARGAPQLGLFPFTSCPLHRIFHVTTFIYFYFYFFTTSSVHNVVTVLQDVEKWMKPTIANAKKFRALTGKLLVKALTDKELAKIEQDSKEQMVQEIDIIIDV</sequence>
<dbReference type="AlphaFoldDB" id="X6LGB3"/>
<evidence type="ECO:0000313" key="1">
    <source>
        <dbReference type="EMBL" id="ETO00366.1"/>
    </source>
</evidence>
<feature type="non-terminal residue" evidence="1">
    <location>
        <position position="1"/>
    </location>
</feature>
<keyword evidence="2" id="KW-1185">Reference proteome</keyword>
<accession>X6LGB3</accession>
<proteinExistence type="predicted"/>
<organism evidence="1 2">
    <name type="scientific">Reticulomyxa filosa</name>
    <dbReference type="NCBI Taxonomy" id="46433"/>
    <lineage>
        <taxon>Eukaryota</taxon>
        <taxon>Sar</taxon>
        <taxon>Rhizaria</taxon>
        <taxon>Retaria</taxon>
        <taxon>Foraminifera</taxon>
        <taxon>Monothalamids</taxon>
        <taxon>Reticulomyxidae</taxon>
        <taxon>Reticulomyxa</taxon>
    </lineage>
</organism>
<dbReference type="EMBL" id="ASPP01041256">
    <property type="protein sequence ID" value="ETO00366.1"/>
    <property type="molecule type" value="Genomic_DNA"/>
</dbReference>
<dbReference type="PANTHER" id="PTHR14187:SF5">
    <property type="entry name" value="HEAT SHOCK 70 KDA PROTEIN 12A"/>
    <property type="match status" value="1"/>
</dbReference>
<dbReference type="PANTHER" id="PTHR14187">
    <property type="entry name" value="ALPHA KINASE/ELONGATION FACTOR 2 KINASE"/>
    <property type="match status" value="1"/>
</dbReference>
<evidence type="ECO:0000313" key="2">
    <source>
        <dbReference type="Proteomes" id="UP000023152"/>
    </source>
</evidence>
<dbReference type="Gene3D" id="3.30.420.40">
    <property type="match status" value="1"/>
</dbReference>
<dbReference type="Proteomes" id="UP000023152">
    <property type="component" value="Unassembled WGS sequence"/>
</dbReference>
<protein>
    <submittedName>
        <fullName evidence="1">Uncharacterized protein</fullName>
    </submittedName>
</protein>
<name>X6LGB3_RETFI</name>
<reference evidence="1 2" key="1">
    <citation type="journal article" date="2013" name="Curr. Biol.">
        <title>The Genome of the Foraminiferan Reticulomyxa filosa.</title>
        <authorList>
            <person name="Glockner G."/>
            <person name="Hulsmann N."/>
            <person name="Schleicher M."/>
            <person name="Noegel A.A."/>
            <person name="Eichinger L."/>
            <person name="Gallinger C."/>
            <person name="Pawlowski J."/>
            <person name="Sierra R."/>
            <person name="Euteneuer U."/>
            <person name="Pillet L."/>
            <person name="Moustafa A."/>
            <person name="Platzer M."/>
            <person name="Groth M."/>
            <person name="Szafranski K."/>
            <person name="Schliwa M."/>
        </authorList>
    </citation>
    <scope>NUCLEOTIDE SEQUENCE [LARGE SCALE GENOMIC DNA]</scope>
</reference>
<gene>
    <name evidence="1" type="ORF">RFI_37081</name>
</gene>